<accession>A0ABW0GAU3</accession>
<organism evidence="1 2">
    <name type="scientific">Azospirillum himalayense</name>
    <dbReference type="NCBI Taxonomy" id="654847"/>
    <lineage>
        <taxon>Bacteria</taxon>
        <taxon>Pseudomonadati</taxon>
        <taxon>Pseudomonadota</taxon>
        <taxon>Alphaproteobacteria</taxon>
        <taxon>Rhodospirillales</taxon>
        <taxon>Azospirillaceae</taxon>
        <taxon>Azospirillum</taxon>
    </lineage>
</organism>
<dbReference type="Proteomes" id="UP001596166">
    <property type="component" value="Unassembled WGS sequence"/>
</dbReference>
<dbReference type="RefSeq" id="WP_376997872.1">
    <property type="nucleotide sequence ID" value="NZ_JBHSLC010000081.1"/>
</dbReference>
<evidence type="ECO:0000313" key="2">
    <source>
        <dbReference type="Proteomes" id="UP001596166"/>
    </source>
</evidence>
<sequence>MASPAPLNTTAPDGAWTFYPFLIAMNRGGPAMVDFGKARGAFGVHGADDGWNLTHLPTGTLIGVAPSAEAAMRAAEGIERVWDWTIADDPDAAAVPVIREVLRINGVKRSESRPVRGAAVQSPAMAA</sequence>
<dbReference type="EMBL" id="JBHSLC010000081">
    <property type="protein sequence ID" value="MFC5358169.1"/>
    <property type="molecule type" value="Genomic_DNA"/>
</dbReference>
<gene>
    <name evidence="1" type="ORF">ACFPMG_24585</name>
</gene>
<reference evidence="2" key="1">
    <citation type="journal article" date="2019" name="Int. J. Syst. Evol. Microbiol.">
        <title>The Global Catalogue of Microorganisms (GCM) 10K type strain sequencing project: providing services to taxonomists for standard genome sequencing and annotation.</title>
        <authorList>
            <consortium name="The Broad Institute Genomics Platform"/>
            <consortium name="The Broad Institute Genome Sequencing Center for Infectious Disease"/>
            <person name="Wu L."/>
            <person name="Ma J."/>
        </authorList>
    </citation>
    <scope>NUCLEOTIDE SEQUENCE [LARGE SCALE GENOMIC DNA]</scope>
    <source>
        <strain evidence="2">CCUG 58760</strain>
    </source>
</reference>
<evidence type="ECO:0000313" key="1">
    <source>
        <dbReference type="EMBL" id="MFC5358169.1"/>
    </source>
</evidence>
<proteinExistence type="predicted"/>
<keyword evidence="2" id="KW-1185">Reference proteome</keyword>
<protein>
    <submittedName>
        <fullName evidence="1">Uncharacterized protein</fullName>
    </submittedName>
</protein>
<comment type="caution">
    <text evidence="1">The sequence shown here is derived from an EMBL/GenBank/DDBJ whole genome shotgun (WGS) entry which is preliminary data.</text>
</comment>
<name>A0ABW0GAU3_9PROT</name>